<accession>A0A937A1V1</accession>
<protein>
    <submittedName>
        <fullName evidence="2">ParA family protein</fullName>
    </submittedName>
</protein>
<dbReference type="RefSeq" id="WP_201924624.1">
    <property type="nucleotide sequence ID" value="NZ_BAABAX010000013.1"/>
</dbReference>
<evidence type="ECO:0000313" key="2">
    <source>
        <dbReference type="EMBL" id="MBL0686078.1"/>
    </source>
</evidence>
<dbReference type="SUPFAM" id="SSF52540">
    <property type="entry name" value="P-loop containing nucleoside triphosphate hydrolases"/>
    <property type="match status" value="1"/>
</dbReference>
<comment type="caution">
    <text evidence="2">The sequence shown here is derived from an EMBL/GenBank/DDBJ whole genome shotgun (WGS) entry which is preliminary data.</text>
</comment>
<name>A0A937A1V1_9FLAO</name>
<dbReference type="InterPro" id="IPR050678">
    <property type="entry name" value="DNA_Partitioning_ATPase"/>
</dbReference>
<dbReference type="Gene3D" id="3.40.50.300">
    <property type="entry name" value="P-loop containing nucleotide triphosphate hydrolases"/>
    <property type="match status" value="1"/>
</dbReference>
<organism evidence="2 3">
    <name type="scientific">Aquimarina mytili</name>
    <dbReference type="NCBI Taxonomy" id="874423"/>
    <lineage>
        <taxon>Bacteria</taxon>
        <taxon>Pseudomonadati</taxon>
        <taxon>Bacteroidota</taxon>
        <taxon>Flavobacteriia</taxon>
        <taxon>Flavobacteriales</taxon>
        <taxon>Flavobacteriaceae</taxon>
        <taxon>Aquimarina</taxon>
    </lineage>
</organism>
<evidence type="ECO:0000259" key="1">
    <source>
        <dbReference type="Pfam" id="PF13614"/>
    </source>
</evidence>
<dbReference type="PANTHER" id="PTHR13696:SF96">
    <property type="entry name" value="COBQ_COBB_MIND_PARA NUCLEOTIDE BINDING DOMAIN-CONTAINING PROTEIN"/>
    <property type="match status" value="1"/>
</dbReference>
<proteinExistence type="predicted"/>
<sequence length="233" mass="27400">MKIIIVYNHKGGVSKTTTTVNTATFLEAYYGKKVAIIDCDDYQWSTYNNHQREMDLVLDSYQNDREAIEKAIAEKKIVNYDVEKCLVQDFDDKIEEVRSKDYDYVFVDLGNRTLSECEPVFGIADQILIPYSNDEEEIQKAIAFYNLIRNNFPHVQAFCLVVKIEKSRVENHQKIRNILQEKHGLQYYDTIIPLRTRFVKERSFFKPLNFETEKKDFNQGLISFVDELLHKTA</sequence>
<dbReference type="Proteomes" id="UP000651057">
    <property type="component" value="Unassembled WGS sequence"/>
</dbReference>
<dbReference type="Pfam" id="PF13614">
    <property type="entry name" value="AAA_31"/>
    <property type="match status" value="1"/>
</dbReference>
<dbReference type="PANTHER" id="PTHR13696">
    <property type="entry name" value="P-LOOP CONTAINING NUCLEOSIDE TRIPHOSPHATE HYDROLASE"/>
    <property type="match status" value="1"/>
</dbReference>
<dbReference type="EMBL" id="JAERQJ010000017">
    <property type="protein sequence ID" value="MBL0686078.1"/>
    <property type="molecule type" value="Genomic_DNA"/>
</dbReference>
<feature type="domain" description="AAA" evidence="1">
    <location>
        <begin position="1"/>
        <end position="135"/>
    </location>
</feature>
<reference evidence="2" key="1">
    <citation type="submission" date="2021-01" db="EMBL/GenBank/DDBJ databases">
        <authorList>
            <person name="Zhong Y.L."/>
        </authorList>
    </citation>
    <scope>NUCLEOTIDE SEQUENCE</scope>
    <source>
        <strain evidence="2">KCTC 23302</strain>
    </source>
</reference>
<dbReference type="AlphaFoldDB" id="A0A937A1V1"/>
<dbReference type="InterPro" id="IPR027417">
    <property type="entry name" value="P-loop_NTPase"/>
</dbReference>
<gene>
    <name evidence="2" type="ORF">JJQ60_21300</name>
</gene>
<dbReference type="InterPro" id="IPR025669">
    <property type="entry name" value="AAA_dom"/>
</dbReference>
<keyword evidence="3" id="KW-1185">Reference proteome</keyword>
<evidence type="ECO:0000313" key="3">
    <source>
        <dbReference type="Proteomes" id="UP000651057"/>
    </source>
</evidence>